<accession>A0A1Y6L2V1</accession>
<reference evidence="2 3" key="1">
    <citation type="submission" date="2016-10" db="EMBL/GenBank/DDBJ databases">
        <authorList>
            <person name="Varghese N."/>
        </authorList>
    </citation>
    <scope>NUCLEOTIDE SEQUENCE [LARGE SCALE GENOMIC DNA]</scope>
</reference>
<feature type="compositionally biased region" description="Basic residues" evidence="1">
    <location>
        <begin position="16"/>
        <end position="27"/>
    </location>
</feature>
<evidence type="ECO:0000256" key="1">
    <source>
        <dbReference type="SAM" id="MobiDB-lite"/>
    </source>
</evidence>
<dbReference type="AlphaFoldDB" id="A0A1Y6L2V1"/>
<name>A0A1Y6L2V1_ZYMTR</name>
<protein>
    <submittedName>
        <fullName evidence="2">Uncharacterized protein</fullName>
    </submittedName>
</protein>
<feature type="compositionally biased region" description="Polar residues" evidence="1">
    <location>
        <begin position="36"/>
        <end position="46"/>
    </location>
</feature>
<evidence type="ECO:0000313" key="3">
    <source>
        <dbReference type="Proteomes" id="UP000215453"/>
    </source>
</evidence>
<evidence type="ECO:0000313" key="2">
    <source>
        <dbReference type="EMBL" id="SMY18782.1"/>
    </source>
</evidence>
<organism evidence="2 3">
    <name type="scientific">Zymoseptoria tritici ST99CH_1A5</name>
    <dbReference type="NCBI Taxonomy" id="1276529"/>
    <lineage>
        <taxon>Eukaryota</taxon>
        <taxon>Fungi</taxon>
        <taxon>Dikarya</taxon>
        <taxon>Ascomycota</taxon>
        <taxon>Pezizomycotina</taxon>
        <taxon>Dothideomycetes</taxon>
        <taxon>Dothideomycetidae</taxon>
        <taxon>Mycosphaerellales</taxon>
        <taxon>Mycosphaerellaceae</taxon>
        <taxon>Zymoseptoria</taxon>
    </lineage>
</organism>
<feature type="region of interest" description="Disordered" evidence="1">
    <location>
        <begin position="1"/>
        <end position="90"/>
    </location>
</feature>
<proteinExistence type="predicted"/>
<feature type="region of interest" description="Disordered" evidence="1">
    <location>
        <begin position="264"/>
        <end position="305"/>
    </location>
</feature>
<feature type="compositionally biased region" description="Basic and acidic residues" evidence="1">
    <location>
        <begin position="266"/>
        <end position="280"/>
    </location>
</feature>
<sequence length="305" mass="33526">MDDDQVPGGHPAIYSKKPKTSMRRAKQAKPAGGIQHLQSAFLTPDTQEAHSDLDQAAASSLPEELPPATDMAFDTNVGDDKPEVTEESTVKQPVDKNLGAPLRQYSNEARVYHCRYAALSEAHDLGQYNICREGSLDLLTEPNLPLYTRVQVLQMVSTLMHPLRAESFLDDAAHLLANMDSTLYPVQLLTRDNEMMQADIQTWRSKKGLIGKDLEAIEAEGLDAEDDDEPTAAWWDLDRAIQGKLDQELAEELDYMKLFPQAAADGAEREGQVAKDEEMRSAPGATAHDQMPSGLPSPGGSDEEL</sequence>
<gene>
    <name evidence="2" type="ORF">ZT1A5_G217</name>
</gene>
<dbReference type="Proteomes" id="UP000215453">
    <property type="component" value="Chromosome 1"/>
</dbReference>
<dbReference type="EMBL" id="LT882676">
    <property type="protein sequence ID" value="SMY18782.1"/>
    <property type="molecule type" value="Genomic_DNA"/>
</dbReference>